<organism evidence="2 3">
    <name type="scientific">Drechslerella dactyloides</name>
    <name type="common">Nematode-trapping fungus</name>
    <name type="synonym">Arthrobotrys dactyloides</name>
    <dbReference type="NCBI Taxonomy" id="74499"/>
    <lineage>
        <taxon>Eukaryota</taxon>
        <taxon>Fungi</taxon>
        <taxon>Dikarya</taxon>
        <taxon>Ascomycota</taxon>
        <taxon>Pezizomycotina</taxon>
        <taxon>Orbiliomycetes</taxon>
        <taxon>Orbiliales</taxon>
        <taxon>Orbiliaceae</taxon>
        <taxon>Drechslerella</taxon>
    </lineage>
</organism>
<dbReference type="AlphaFoldDB" id="A0AAD6NH86"/>
<feature type="compositionally biased region" description="Basic and acidic residues" evidence="1">
    <location>
        <begin position="18"/>
        <end position="46"/>
    </location>
</feature>
<feature type="region of interest" description="Disordered" evidence="1">
    <location>
        <begin position="15"/>
        <end position="154"/>
    </location>
</feature>
<proteinExistence type="predicted"/>
<dbReference type="Proteomes" id="UP001221413">
    <property type="component" value="Unassembled WGS sequence"/>
</dbReference>
<accession>A0AAD6NH86</accession>
<gene>
    <name evidence="2" type="ORF">Dda_6996</name>
</gene>
<name>A0AAD6NH86_DREDA</name>
<evidence type="ECO:0000313" key="2">
    <source>
        <dbReference type="EMBL" id="KAJ6258082.1"/>
    </source>
</evidence>
<protein>
    <submittedName>
        <fullName evidence="2">Uncharacterized protein</fullName>
    </submittedName>
</protein>
<sequence length="291" mass="33067">MIGLEILDLVAIALAGDRPNRAKDRPDRLKNVEHPTKNSKKDHSKDSPLGNISLDSIKTIKDKPDGEKEREDGDKEKGGDDNNKEEENDNEDEEEKKENKKDKKDEEDEEDKEGNEEESGDEDKNKEEDEEDNKHPTKTVKKLAGKTVAMKKPARKTDQGCPILNNEDPVKAVFIGIKDLILDIFKKQKKTLKAVICTGTLKGTLTFTDSHPSDYRRKIQKQHALKEKTKKKRAKEEKILATKHLQQLVANIENKGTSKELAKPKKVKIFTFYPNNFEGFTSTSKSDNDYP</sequence>
<comment type="caution">
    <text evidence="2">The sequence shown here is derived from an EMBL/GenBank/DDBJ whole genome shotgun (WGS) entry which is preliminary data.</text>
</comment>
<dbReference type="EMBL" id="JAQGDS010000009">
    <property type="protein sequence ID" value="KAJ6258082.1"/>
    <property type="molecule type" value="Genomic_DNA"/>
</dbReference>
<feature type="compositionally biased region" description="Basic and acidic residues" evidence="1">
    <location>
        <begin position="58"/>
        <end position="82"/>
    </location>
</feature>
<evidence type="ECO:0000313" key="3">
    <source>
        <dbReference type="Proteomes" id="UP001221413"/>
    </source>
</evidence>
<feature type="compositionally biased region" description="Basic and acidic residues" evidence="1">
    <location>
        <begin position="122"/>
        <end position="135"/>
    </location>
</feature>
<evidence type="ECO:0000256" key="1">
    <source>
        <dbReference type="SAM" id="MobiDB-lite"/>
    </source>
</evidence>
<feature type="compositionally biased region" description="Acidic residues" evidence="1">
    <location>
        <begin position="83"/>
        <end position="95"/>
    </location>
</feature>
<reference evidence="2" key="1">
    <citation type="submission" date="2023-01" db="EMBL/GenBank/DDBJ databases">
        <title>The chitinases involved in constricting ring structure development in the nematode-trapping fungus Drechslerella dactyloides.</title>
        <authorList>
            <person name="Wang R."/>
            <person name="Zhang L."/>
            <person name="Tang P."/>
            <person name="Li S."/>
            <person name="Liang L."/>
        </authorList>
    </citation>
    <scope>NUCLEOTIDE SEQUENCE</scope>
    <source>
        <strain evidence="2">YMF1.00031</strain>
    </source>
</reference>
<feature type="compositionally biased region" description="Acidic residues" evidence="1">
    <location>
        <begin position="105"/>
        <end position="121"/>
    </location>
</feature>
<keyword evidence="3" id="KW-1185">Reference proteome</keyword>